<evidence type="ECO:0000256" key="7">
    <source>
        <dbReference type="SAM" id="SignalP"/>
    </source>
</evidence>
<evidence type="ECO:0000313" key="9">
    <source>
        <dbReference type="EMBL" id="RAR00440.1"/>
    </source>
</evidence>
<dbReference type="InterPro" id="IPR051795">
    <property type="entry name" value="Glycosyl_Hydrlase_43"/>
</dbReference>
<dbReference type="Gene3D" id="2.115.10.20">
    <property type="entry name" value="Glycosyl hydrolase domain, family 43"/>
    <property type="match status" value="1"/>
</dbReference>
<evidence type="ECO:0000256" key="2">
    <source>
        <dbReference type="ARBA" id="ARBA00022801"/>
    </source>
</evidence>
<comment type="caution">
    <text evidence="9">The sequence shown here is derived from an EMBL/GenBank/DDBJ whole genome shotgun (WGS) entry which is preliminary data.</text>
</comment>
<dbReference type="InterPro" id="IPR013320">
    <property type="entry name" value="ConA-like_dom_sf"/>
</dbReference>
<dbReference type="Proteomes" id="UP000249619">
    <property type="component" value="Unassembled WGS sequence"/>
</dbReference>
<evidence type="ECO:0000256" key="1">
    <source>
        <dbReference type="ARBA" id="ARBA00009865"/>
    </source>
</evidence>
<feature type="active site" description="Proton acceptor" evidence="4">
    <location>
        <position position="39"/>
    </location>
</feature>
<dbReference type="InterPro" id="IPR006710">
    <property type="entry name" value="Glyco_hydro_43"/>
</dbReference>
<dbReference type="Gene3D" id="2.60.120.200">
    <property type="match status" value="1"/>
</dbReference>
<organism evidence="9 10">
    <name type="scientific">Stemphylium lycopersici</name>
    <name type="common">Tomato gray leaf spot disease fungus</name>
    <name type="synonym">Thyrospora lycopersici</name>
    <dbReference type="NCBI Taxonomy" id="183478"/>
    <lineage>
        <taxon>Eukaryota</taxon>
        <taxon>Fungi</taxon>
        <taxon>Dikarya</taxon>
        <taxon>Ascomycota</taxon>
        <taxon>Pezizomycotina</taxon>
        <taxon>Dothideomycetes</taxon>
        <taxon>Pleosporomycetidae</taxon>
        <taxon>Pleosporales</taxon>
        <taxon>Pleosporineae</taxon>
        <taxon>Pleosporaceae</taxon>
        <taxon>Stemphylium</taxon>
    </lineage>
</organism>
<dbReference type="EMBL" id="QGDH01000375">
    <property type="protein sequence ID" value="RAR00440.1"/>
    <property type="molecule type" value="Genomic_DNA"/>
</dbReference>
<dbReference type="InterPro" id="IPR023296">
    <property type="entry name" value="Glyco_hydro_beta-prop_sf"/>
</dbReference>
<dbReference type="SUPFAM" id="SSF75005">
    <property type="entry name" value="Arabinanase/levansucrase/invertase"/>
    <property type="match status" value="1"/>
</dbReference>
<feature type="signal peptide" evidence="7">
    <location>
        <begin position="1"/>
        <end position="22"/>
    </location>
</feature>
<evidence type="ECO:0000259" key="8">
    <source>
        <dbReference type="Pfam" id="PF17851"/>
    </source>
</evidence>
<dbReference type="CDD" id="cd18833">
    <property type="entry name" value="GH43_PcXyl-like"/>
    <property type="match status" value="1"/>
</dbReference>
<keyword evidence="7" id="KW-0732">Signal</keyword>
<reference evidence="10" key="1">
    <citation type="submission" date="2018-05" db="EMBL/GenBank/DDBJ databases">
        <title>Draft genome sequence of Stemphylium lycopersici strain CIDEFI 213.</title>
        <authorList>
            <person name="Medina R."/>
            <person name="Franco M.E.E."/>
            <person name="Lucentini C.G."/>
            <person name="Saparrat M.C.N."/>
            <person name="Balatti P.A."/>
        </authorList>
    </citation>
    <scope>NUCLEOTIDE SEQUENCE [LARGE SCALE GENOMIC DNA]</scope>
    <source>
        <strain evidence="10">CIDEFI 213</strain>
    </source>
</reference>
<dbReference type="STRING" id="183478.A0A364MSB2"/>
<dbReference type="OrthoDB" id="408373at2759"/>
<feature type="active site" description="Proton donor" evidence="4">
    <location>
        <position position="204"/>
    </location>
</feature>
<accession>A0A364MSB2</accession>
<keyword evidence="3 6" id="KW-0326">Glycosidase</keyword>
<dbReference type="GO" id="GO:0004553">
    <property type="term" value="F:hydrolase activity, hydrolyzing O-glycosyl compounds"/>
    <property type="evidence" value="ECO:0007669"/>
    <property type="project" value="InterPro"/>
</dbReference>
<comment type="similarity">
    <text evidence="1 6">Belongs to the glycosyl hydrolase 43 family.</text>
</comment>
<feature type="site" description="Important for catalytic activity, responsible for pKa modulation of the active site Glu and correct orientation of both the proton donor and substrate" evidence="5">
    <location>
        <position position="158"/>
    </location>
</feature>
<dbReference type="PANTHER" id="PTHR42812:SF17">
    <property type="entry name" value="BETA-XYLOSIDASE C-TERMINAL CONCANAVALIN A-LIKE DOMAIN-CONTAINING PROTEIN-RELATED"/>
    <property type="match status" value="1"/>
</dbReference>
<dbReference type="Pfam" id="PF17851">
    <property type="entry name" value="GH43_C2"/>
    <property type="match status" value="1"/>
</dbReference>
<feature type="domain" description="Beta-xylosidase C-terminal Concanavalin A-like" evidence="8">
    <location>
        <begin position="345"/>
        <end position="568"/>
    </location>
</feature>
<keyword evidence="2 6" id="KW-0378">Hydrolase</keyword>
<evidence type="ECO:0000256" key="4">
    <source>
        <dbReference type="PIRSR" id="PIRSR606710-1"/>
    </source>
</evidence>
<feature type="chain" id="PRO_5017001326" evidence="7">
    <location>
        <begin position="23"/>
        <end position="592"/>
    </location>
</feature>
<evidence type="ECO:0000313" key="10">
    <source>
        <dbReference type="Proteomes" id="UP000249619"/>
    </source>
</evidence>
<evidence type="ECO:0000256" key="6">
    <source>
        <dbReference type="RuleBase" id="RU361187"/>
    </source>
</evidence>
<proteinExistence type="inferred from homology"/>
<dbReference type="AlphaFoldDB" id="A0A364MSB2"/>
<dbReference type="GO" id="GO:0005975">
    <property type="term" value="P:carbohydrate metabolic process"/>
    <property type="evidence" value="ECO:0007669"/>
    <property type="project" value="InterPro"/>
</dbReference>
<keyword evidence="10" id="KW-1185">Reference proteome</keyword>
<dbReference type="InterPro" id="IPR041542">
    <property type="entry name" value="GH43_C2"/>
</dbReference>
<dbReference type="PANTHER" id="PTHR42812">
    <property type="entry name" value="BETA-XYLOSIDASE"/>
    <property type="match status" value="1"/>
</dbReference>
<dbReference type="SUPFAM" id="SSF49899">
    <property type="entry name" value="Concanavalin A-like lectins/glucanases"/>
    <property type="match status" value="1"/>
</dbReference>
<sequence length="592" mass="65435">MMQRCKLFVAALFLASAASSTALNNQTLYNPMLPGWHSDPSCVFVPERDNSTFCTSSTFLLTPGLPVHVSKDLANWKLASHALSRKSQYPGFDQSVAQSDGIWAATIRYHQGIFYIITIYRNNLFTTGQNVILIFKSKDPYSDEAWSEPVRYISDYIDPDLFWDDDGTAYVATSGTYLQTVNLETGVFGEPRSIWNGSTGEFLEGPHIYKKDGYYYLLVAEGGSGLNHTVTIARSSDIWGPYEGNPANPILTNVGTSEYFQNIGHADLFQDEKGQWWAVALAWRSGPDAQTYPMGRETVLTAATWEEGEWPVVSPVRGVEDGWYREPSTDIPGRCGYTYEPDVVDFDPESTIPSHFGYWRWPQQDSYTVSPPGHSGSLRLIPSNASITAGHDDEEAGYILANYTFIGRVQTDTLFEFSTDISFDPTVMEEEAGVAVFLNQLQNIALGIVMLPVTNSTSNTTLAPHFRFIISGIPSQEKDIPPPYVTPIPHSWLQNPIRLMIRAENETHYTFSGISSVHPYEAVTLGTAPATVVSGGVGDFTGSLVGVYATTNGGNGSAPAYVSRWRYQGLAQAVDRGVFIPSRFLYDMDEAL</sequence>
<name>A0A364MSB2_STELY</name>
<dbReference type="Pfam" id="PF04616">
    <property type="entry name" value="Glyco_hydro_43"/>
    <property type="match status" value="1"/>
</dbReference>
<evidence type="ECO:0000256" key="3">
    <source>
        <dbReference type="ARBA" id="ARBA00023295"/>
    </source>
</evidence>
<gene>
    <name evidence="9" type="ORF">DDE83_009106</name>
</gene>
<evidence type="ECO:0000256" key="5">
    <source>
        <dbReference type="PIRSR" id="PIRSR606710-2"/>
    </source>
</evidence>
<protein>
    <submittedName>
        <fullName evidence="9">Xylosidase: arabinofuranosidase</fullName>
    </submittedName>
</protein>